<evidence type="ECO:0000259" key="1">
    <source>
        <dbReference type="Pfam" id="PF19493"/>
    </source>
</evidence>
<dbReference type="Proteomes" id="UP001501005">
    <property type="component" value="Unassembled WGS sequence"/>
</dbReference>
<accession>A0ABN1PNR5</accession>
<evidence type="ECO:0000313" key="3">
    <source>
        <dbReference type="Proteomes" id="UP001501005"/>
    </source>
</evidence>
<comment type="caution">
    <text evidence="2">The sequence shown here is derived from an EMBL/GenBank/DDBJ whole genome shotgun (WGS) entry which is preliminary data.</text>
</comment>
<reference evidence="2 3" key="1">
    <citation type="journal article" date="2019" name="Int. J. Syst. Evol. Microbiol.">
        <title>The Global Catalogue of Microorganisms (GCM) 10K type strain sequencing project: providing services to taxonomists for standard genome sequencing and annotation.</title>
        <authorList>
            <consortium name="The Broad Institute Genomics Platform"/>
            <consortium name="The Broad Institute Genome Sequencing Center for Infectious Disease"/>
            <person name="Wu L."/>
            <person name="Ma J."/>
        </authorList>
    </citation>
    <scope>NUCLEOTIDE SEQUENCE [LARGE SCALE GENOMIC DNA]</scope>
    <source>
        <strain evidence="2 3">JCM 10673</strain>
    </source>
</reference>
<feature type="domain" description="Trypsin-co-occurring" evidence="1">
    <location>
        <begin position="10"/>
        <end position="104"/>
    </location>
</feature>
<protein>
    <recommendedName>
        <fullName evidence="1">Trypsin-co-occurring domain-containing protein</fullName>
    </recommendedName>
</protein>
<gene>
    <name evidence="2" type="ORF">GCM10009549_54380</name>
</gene>
<dbReference type="NCBIfam" id="NF041216">
    <property type="entry name" value="CU044_2847_fam"/>
    <property type="match status" value="1"/>
</dbReference>
<organism evidence="2 3">
    <name type="scientific">Streptomyces thermoalcalitolerans</name>
    <dbReference type="NCBI Taxonomy" id="65605"/>
    <lineage>
        <taxon>Bacteria</taxon>
        <taxon>Bacillati</taxon>
        <taxon>Actinomycetota</taxon>
        <taxon>Actinomycetes</taxon>
        <taxon>Kitasatosporales</taxon>
        <taxon>Streptomycetaceae</taxon>
        <taxon>Streptomyces</taxon>
    </lineage>
</organism>
<evidence type="ECO:0000313" key="2">
    <source>
        <dbReference type="EMBL" id="GAA0930930.1"/>
    </source>
</evidence>
<dbReference type="RefSeq" id="WP_344054494.1">
    <property type="nucleotide sequence ID" value="NZ_BAAAHG010000074.1"/>
</dbReference>
<proteinExistence type="predicted"/>
<dbReference type="InterPro" id="IPR045794">
    <property type="entry name" value="Trypco1"/>
</dbReference>
<dbReference type="Pfam" id="PF19493">
    <property type="entry name" value="Trypco1"/>
    <property type="match status" value="1"/>
</dbReference>
<sequence length="110" mass="11760">MTRLLRFPSQDGDGFVVVEVAEDEPGVVEVSRLGDAVADATASFEEGVDRIRNAAAAALNRLRDMPSRPSEVSLEFGVRFNAELGAVVAKSQAEAHLTVTMTWRTDTPGG</sequence>
<name>A0ABN1PNR5_9ACTN</name>
<dbReference type="EMBL" id="BAAAHG010000074">
    <property type="protein sequence ID" value="GAA0930930.1"/>
    <property type="molecule type" value="Genomic_DNA"/>
</dbReference>
<keyword evidence="3" id="KW-1185">Reference proteome</keyword>